<reference evidence="4" key="1">
    <citation type="journal article" date="2019" name="Int. J. Syst. Evol. Microbiol.">
        <title>The Global Catalogue of Microorganisms (GCM) 10K type strain sequencing project: providing services to taxonomists for standard genome sequencing and annotation.</title>
        <authorList>
            <consortium name="The Broad Institute Genomics Platform"/>
            <consortium name="The Broad Institute Genome Sequencing Center for Infectious Disease"/>
            <person name="Wu L."/>
            <person name="Ma J."/>
        </authorList>
    </citation>
    <scope>NUCLEOTIDE SEQUENCE [LARGE SCALE GENOMIC DNA]</scope>
    <source>
        <strain evidence="4">JCM 16548</strain>
    </source>
</reference>
<dbReference type="EMBL" id="BAAAYX010000013">
    <property type="protein sequence ID" value="GAA3711634.1"/>
    <property type="molecule type" value="Genomic_DNA"/>
</dbReference>
<evidence type="ECO:0000256" key="1">
    <source>
        <dbReference type="SAM" id="MobiDB-lite"/>
    </source>
</evidence>
<organism evidence="3 4">
    <name type="scientific">Microlunatus aurantiacus</name>
    <dbReference type="NCBI Taxonomy" id="446786"/>
    <lineage>
        <taxon>Bacteria</taxon>
        <taxon>Bacillati</taxon>
        <taxon>Actinomycetota</taxon>
        <taxon>Actinomycetes</taxon>
        <taxon>Propionibacteriales</taxon>
        <taxon>Propionibacteriaceae</taxon>
        <taxon>Microlunatus</taxon>
    </lineage>
</organism>
<keyword evidence="3" id="KW-0547">Nucleotide-binding</keyword>
<protein>
    <submittedName>
        <fullName evidence="3">Helicase-associated domain-containing protein</fullName>
    </submittedName>
</protein>
<evidence type="ECO:0000313" key="3">
    <source>
        <dbReference type="EMBL" id="GAA3711634.1"/>
    </source>
</evidence>
<dbReference type="RefSeq" id="WP_344813513.1">
    <property type="nucleotide sequence ID" value="NZ_BAAAYX010000013.1"/>
</dbReference>
<dbReference type="GO" id="GO:0004386">
    <property type="term" value="F:helicase activity"/>
    <property type="evidence" value="ECO:0007669"/>
    <property type="project" value="UniProtKB-KW"/>
</dbReference>
<gene>
    <name evidence="3" type="ORF">GCM10022204_33040</name>
</gene>
<feature type="region of interest" description="Disordered" evidence="1">
    <location>
        <begin position="612"/>
        <end position="647"/>
    </location>
</feature>
<evidence type="ECO:0000259" key="2">
    <source>
        <dbReference type="Pfam" id="PF13625"/>
    </source>
</evidence>
<accession>A0ABP7DYX6</accession>
<dbReference type="Proteomes" id="UP001500051">
    <property type="component" value="Unassembled WGS sequence"/>
</dbReference>
<name>A0ABP7DYX6_9ACTN</name>
<feature type="region of interest" description="Disordered" evidence="1">
    <location>
        <begin position="659"/>
        <end position="681"/>
    </location>
</feature>
<keyword evidence="3" id="KW-0347">Helicase</keyword>
<feature type="domain" description="Helicase XPB/Ssl2 N-terminal" evidence="2">
    <location>
        <begin position="469"/>
        <end position="590"/>
    </location>
</feature>
<keyword evidence="4" id="KW-1185">Reference proteome</keyword>
<evidence type="ECO:0000313" key="4">
    <source>
        <dbReference type="Proteomes" id="UP001500051"/>
    </source>
</evidence>
<sequence>MSATPPPTPVGVRTLTEALRRFDADALTRLLGLRPDLAYPVPADVAELSAQATTTSSVTRALDGLNAWQRVVAEALAALPDPAALGDLAALLGAEPAGCSAAVVDLRERALLWGADDELHLVRAARDHLGPYPGGLTPPSSRPLDPGTVDTLLAEAGPEARAVVDRLLWSPAGAVSGADRAVTVGTARTPLEQLLARRLLRPAGSDTVLLPREVAWHLRGERFTPEPVPVTAPTLTGRVRTPALVDRAAVGAAYGFVHDVELVAHTLQSTPHRLLREGGVAVRDVTGLGRVLGTDHQHATFVLECGAASGLLAVGDGGRLLPTVDYDRWAEREPADRWRALAAAWRHSDRLPGAASEPGAHALGPESEAPGAASVRGLLTELLAQAPVGTVLDLTDLLDVVSWHRPRLVRVGGVALESVLSWTWREAGWLGISSLGAVSGLAGAALAADTHPLPADLAEAFPATVEQIVLQADLTAVAPGPVPYRLARELRLLADQESRGGAAVFRFSGASLRRAFDAGWSAADVHRWLEHHATTDPPQPLAYLIDDIARHHGSIRVGPAQAYVRIADPAQVAALLTHPDASVLGLRELAPGVLVATAEPYEVVDFLHRIGHSPAGEDSSGRSVTAPDPLRAPRRSAHRPRPDVQAGEAAAAVLLGEQSRHTRRSVQAGAGAGPGADPGATAANLSRLATAEQTQEPVRIRYVAADGRPAARELRAVRADAGLVRGVDVASAETVSIAMSRVSSVDPAVRTSPLD</sequence>
<keyword evidence="3" id="KW-0378">Hydrolase</keyword>
<comment type="caution">
    <text evidence="3">The sequence shown here is derived from an EMBL/GenBank/DDBJ whole genome shotgun (WGS) entry which is preliminary data.</text>
</comment>
<dbReference type="InterPro" id="IPR032830">
    <property type="entry name" value="XPB/Ssl2_N"/>
</dbReference>
<dbReference type="Pfam" id="PF13625">
    <property type="entry name" value="Helicase_C_3"/>
    <property type="match status" value="1"/>
</dbReference>
<proteinExistence type="predicted"/>
<keyword evidence="3" id="KW-0067">ATP-binding</keyword>